<feature type="transmembrane region" description="Helical" evidence="1">
    <location>
        <begin position="28"/>
        <end position="48"/>
    </location>
</feature>
<dbReference type="GeneID" id="97263187"/>
<reference evidence="2 4" key="2">
    <citation type="submission" date="2017-06" db="EMBL/GenBank/DDBJ databases">
        <authorList>
            <person name="Kim H.J."/>
            <person name="Triplett B.A."/>
        </authorList>
    </citation>
    <scope>NUCLEOTIDE SEQUENCE [LARGE SCALE GENOMIC DNA]</scope>
    <source>
        <strain evidence="2 4">594</strain>
    </source>
</reference>
<keyword evidence="1" id="KW-0812">Transmembrane</keyword>
<evidence type="ECO:0008006" key="6">
    <source>
        <dbReference type="Google" id="ProtNLM"/>
    </source>
</evidence>
<dbReference type="EMBL" id="NIVX01000071">
    <property type="protein sequence ID" value="OWQ74203.1"/>
    <property type="molecule type" value="Genomic_DNA"/>
</dbReference>
<name>A0A1A6XRG6_STEMA</name>
<sequence length="186" mass="21292">MSMSIPSIPSPLSPAYHAWVRPVAQASFWLSLLLTIYFVLQGLVLWPLQNLRLWRLVESEVQQQQLHSLVWLLAHPVAASMVVALLCLASTVSSWGLLRERRWGLWSFVVLLLLSALTNFAAAWWLDLFMGDFIPLLADDPALLQELQLKRWLITLTVVGMSFVLLGLQGWLAWRLLRPDVRARFH</sequence>
<dbReference type="AlphaFoldDB" id="A0A1A6XRG6"/>
<dbReference type="Proteomes" id="UP000197090">
    <property type="component" value="Unassembled WGS sequence"/>
</dbReference>
<feature type="transmembrane region" description="Helical" evidence="1">
    <location>
        <begin position="68"/>
        <end position="91"/>
    </location>
</feature>
<evidence type="ECO:0000313" key="5">
    <source>
        <dbReference type="Proteomes" id="UP000216433"/>
    </source>
</evidence>
<keyword evidence="1" id="KW-0472">Membrane</keyword>
<evidence type="ECO:0000313" key="4">
    <source>
        <dbReference type="Proteomes" id="UP000197090"/>
    </source>
</evidence>
<proteinExistence type="predicted"/>
<keyword evidence="1" id="KW-1133">Transmembrane helix</keyword>
<gene>
    <name evidence="2" type="ORF">CEE63_10475</name>
    <name evidence="3" type="ORF">CEK00_14045</name>
</gene>
<reference evidence="3 5" key="1">
    <citation type="submission" date="2017-06" db="EMBL/GenBank/DDBJ databases">
        <title>Genome sequencing and assembly of Stenotrophomonas maltophilia DF07.</title>
        <authorList>
            <person name="Iyer R."/>
        </authorList>
    </citation>
    <scope>NUCLEOTIDE SEQUENCE [LARGE SCALE GENOMIC DNA]</scope>
    <source>
        <strain evidence="3 5">DF07</strain>
    </source>
</reference>
<feature type="transmembrane region" description="Helical" evidence="1">
    <location>
        <begin position="152"/>
        <end position="174"/>
    </location>
</feature>
<dbReference type="Proteomes" id="UP000216433">
    <property type="component" value="Unassembled WGS sequence"/>
</dbReference>
<accession>A0A1A6XRG6</accession>
<dbReference type="EMBL" id="NJGC01000015">
    <property type="protein sequence ID" value="PAM70519.1"/>
    <property type="molecule type" value="Genomic_DNA"/>
</dbReference>
<protein>
    <recommendedName>
        <fullName evidence="6">Transmembrane protein</fullName>
    </recommendedName>
</protein>
<dbReference type="RefSeq" id="WP_032954647.1">
    <property type="nucleotide sequence ID" value="NZ_CABMJM010000016.1"/>
</dbReference>
<feature type="transmembrane region" description="Helical" evidence="1">
    <location>
        <begin position="103"/>
        <end position="126"/>
    </location>
</feature>
<organism evidence="3 5">
    <name type="scientific">Stenotrophomonas maltophilia</name>
    <name type="common">Pseudomonas maltophilia</name>
    <name type="synonym">Xanthomonas maltophilia</name>
    <dbReference type="NCBI Taxonomy" id="40324"/>
    <lineage>
        <taxon>Bacteria</taxon>
        <taxon>Pseudomonadati</taxon>
        <taxon>Pseudomonadota</taxon>
        <taxon>Gammaproteobacteria</taxon>
        <taxon>Lysobacterales</taxon>
        <taxon>Lysobacteraceae</taxon>
        <taxon>Stenotrophomonas</taxon>
        <taxon>Stenotrophomonas maltophilia group</taxon>
    </lineage>
</organism>
<evidence type="ECO:0000313" key="3">
    <source>
        <dbReference type="EMBL" id="PAM70519.1"/>
    </source>
</evidence>
<comment type="caution">
    <text evidence="3">The sequence shown here is derived from an EMBL/GenBank/DDBJ whole genome shotgun (WGS) entry which is preliminary data.</text>
</comment>
<evidence type="ECO:0000313" key="2">
    <source>
        <dbReference type="EMBL" id="OWQ74203.1"/>
    </source>
</evidence>
<evidence type="ECO:0000256" key="1">
    <source>
        <dbReference type="SAM" id="Phobius"/>
    </source>
</evidence>